<dbReference type="RefSeq" id="WP_138659086.1">
    <property type="nucleotide sequence ID" value="NZ_VATY01000003.1"/>
</dbReference>
<name>A0A5S3PNZ9_9FLAO</name>
<evidence type="ECO:0008006" key="3">
    <source>
        <dbReference type="Google" id="ProtNLM"/>
    </source>
</evidence>
<dbReference type="AlphaFoldDB" id="A0A5S3PNZ9"/>
<gene>
    <name evidence="1" type="ORF">FEE95_16490</name>
</gene>
<dbReference type="EMBL" id="VATY01000003">
    <property type="protein sequence ID" value="TMM56219.1"/>
    <property type="molecule type" value="Genomic_DNA"/>
</dbReference>
<keyword evidence="2" id="KW-1185">Reference proteome</keyword>
<sequence length="190" mass="21419">MEHTTDKITVTGIHEYDLKGTYSTKMIVSLQNVIYDGYETGSELSLKEIKDAYAEKLVDAGIAGTQKGELKEDLLSYSLLGYEKEGTVISYATDSLDMAQKFLMVKSNGVMKSESTFTSELTKKQMTDYAHSAFLDAQDKASALAERTERKLGRILIIDDHNLQKTIDGFYSMDYLVTREYRVTISFELL</sequence>
<protein>
    <recommendedName>
        <fullName evidence="3">SIMPL domain-containing protein</fullName>
    </recommendedName>
</protein>
<evidence type="ECO:0000313" key="1">
    <source>
        <dbReference type="EMBL" id="TMM56219.1"/>
    </source>
</evidence>
<evidence type="ECO:0000313" key="2">
    <source>
        <dbReference type="Proteomes" id="UP000310314"/>
    </source>
</evidence>
<reference evidence="1 2" key="1">
    <citation type="submission" date="2019-05" db="EMBL/GenBank/DDBJ databases">
        <authorList>
            <person name="Zhang J.-Y."/>
            <person name="Feg X."/>
            <person name="Du Z.-J."/>
        </authorList>
    </citation>
    <scope>NUCLEOTIDE SEQUENCE [LARGE SCALE GENOMIC DNA]</scope>
    <source>
        <strain evidence="1 2">RZ26</strain>
    </source>
</reference>
<dbReference type="OrthoDB" id="1431292at2"/>
<proteinExistence type="predicted"/>
<comment type="caution">
    <text evidence="1">The sequence shown here is derived from an EMBL/GenBank/DDBJ whole genome shotgun (WGS) entry which is preliminary data.</text>
</comment>
<organism evidence="1 2">
    <name type="scientific">Maribacter algarum</name>
    <name type="common">ex Zhang et al. 2020</name>
    <dbReference type="NCBI Taxonomy" id="2578118"/>
    <lineage>
        <taxon>Bacteria</taxon>
        <taxon>Pseudomonadati</taxon>
        <taxon>Bacteroidota</taxon>
        <taxon>Flavobacteriia</taxon>
        <taxon>Flavobacteriales</taxon>
        <taxon>Flavobacteriaceae</taxon>
        <taxon>Maribacter</taxon>
    </lineage>
</organism>
<accession>A0A5S3PNZ9</accession>
<dbReference type="Proteomes" id="UP000310314">
    <property type="component" value="Unassembled WGS sequence"/>
</dbReference>